<dbReference type="GO" id="GO:0030288">
    <property type="term" value="C:outer membrane-bounded periplasmic space"/>
    <property type="evidence" value="ECO:0007669"/>
    <property type="project" value="TreeGrafter"/>
</dbReference>
<dbReference type="InterPro" id="IPR050695">
    <property type="entry name" value="N-acetylmuramoyl_amidase_3"/>
</dbReference>
<dbReference type="FunFam" id="3.40.630.40:FF:000005">
    <property type="entry name" value="N-acetylmuramoyl-L-alanine amidase (AmiA)"/>
    <property type="match status" value="1"/>
</dbReference>
<gene>
    <name evidence="6" type="ORF">DENIS_1341</name>
</gene>
<keyword evidence="3" id="KW-0378">Hydrolase</keyword>
<dbReference type="PROSITE" id="PS51257">
    <property type="entry name" value="PROKAR_LIPOPROTEIN"/>
    <property type="match status" value="1"/>
</dbReference>
<evidence type="ECO:0000256" key="2">
    <source>
        <dbReference type="ARBA" id="ARBA00011901"/>
    </source>
</evidence>
<organism evidence="6 7">
    <name type="scientific">Desulfonema ishimotonii</name>
    <dbReference type="NCBI Taxonomy" id="45657"/>
    <lineage>
        <taxon>Bacteria</taxon>
        <taxon>Pseudomonadati</taxon>
        <taxon>Thermodesulfobacteriota</taxon>
        <taxon>Desulfobacteria</taxon>
        <taxon>Desulfobacterales</taxon>
        <taxon>Desulfococcaceae</taxon>
        <taxon>Desulfonema</taxon>
    </lineage>
</organism>
<dbReference type="Gene3D" id="2.60.40.3500">
    <property type="match status" value="1"/>
</dbReference>
<feature type="compositionally biased region" description="Basic and acidic residues" evidence="4">
    <location>
        <begin position="125"/>
        <end position="138"/>
    </location>
</feature>
<feature type="domain" description="MurNAc-LAA" evidence="5">
    <location>
        <begin position="438"/>
        <end position="589"/>
    </location>
</feature>
<dbReference type="GO" id="GO:0009253">
    <property type="term" value="P:peptidoglycan catabolic process"/>
    <property type="evidence" value="ECO:0007669"/>
    <property type="project" value="InterPro"/>
</dbReference>
<dbReference type="CDD" id="cd02696">
    <property type="entry name" value="MurNAc-LAA"/>
    <property type="match status" value="1"/>
</dbReference>
<dbReference type="InterPro" id="IPR021731">
    <property type="entry name" value="AMIN_dom"/>
</dbReference>
<feature type="compositionally biased region" description="Polar residues" evidence="4">
    <location>
        <begin position="152"/>
        <end position="163"/>
    </location>
</feature>
<evidence type="ECO:0000313" key="7">
    <source>
        <dbReference type="Proteomes" id="UP000288096"/>
    </source>
</evidence>
<dbReference type="Pfam" id="PF11741">
    <property type="entry name" value="AMIN"/>
    <property type="match status" value="1"/>
</dbReference>
<comment type="catalytic activity">
    <reaction evidence="1">
        <text>Hydrolyzes the link between N-acetylmuramoyl residues and L-amino acid residues in certain cell-wall glycopeptides.</text>
        <dbReference type="EC" id="3.5.1.28"/>
    </reaction>
</comment>
<dbReference type="Pfam" id="PF01520">
    <property type="entry name" value="Amidase_3"/>
    <property type="match status" value="1"/>
</dbReference>
<feature type="region of interest" description="Disordered" evidence="4">
    <location>
        <begin position="125"/>
        <end position="164"/>
    </location>
</feature>
<name>A0A401FTU2_9BACT</name>
<comment type="caution">
    <text evidence="6">The sequence shown here is derived from an EMBL/GenBank/DDBJ whole genome shotgun (WGS) entry which is preliminary data.</text>
</comment>
<reference evidence="7" key="1">
    <citation type="submission" date="2017-11" db="EMBL/GenBank/DDBJ databases">
        <authorList>
            <person name="Watanabe M."/>
            <person name="Kojima H."/>
        </authorList>
    </citation>
    <scope>NUCLEOTIDE SEQUENCE [LARGE SCALE GENOMIC DNA]</scope>
    <source>
        <strain evidence="7">Tokyo 01</strain>
    </source>
</reference>
<dbReference type="SMART" id="SM00646">
    <property type="entry name" value="Ami_3"/>
    <property type="match status" value="1"/>
</dbReference>
<reference evidence="7" key="2">
    <citation type="submission" date="2019-01" db="EMBL/GenBank/DDBJ databases">
        <title>Genome sequence of Desulfonema ishimotonii strain Tokyo 01.</title>
        <authorList>
            <person name="Fukui M."/>
        </authorList>
    </citation>
    <scope>NUCLEOTIDE SEQUENCE [LARGE SCALE GENOMIC DNA]</scope>
    <source>
        <strain evidence="7">Tokyo 01</strain>
    </source>
</reference>
<evidence type="ECO:0000313" key="6">
    <source>
        <dbReference type="EMBL" id="GBC60389.1"/>
    </source>
</evidence>
<keyword evidence="7" id="KW-1185">Reference proteome</keyword>
<dbReference type="PANTHER" id="PTHR30404">
    <property type="entry name" value="N-ACETYLMURAMOYL-L-ALANINE AMIDASE"/>
    <property type="match status" value="1"/>
</dbReference>
<evidence type="ECO:0000256" key="3">
    <source>
        <dbReference type="ARBA" id="ARBA00022801"/>
    </source>
</evidence>
<dbReference type="EMBL" id="BEXT01000001">
    <property type="protein sequence ID" value="GBC60389.1"/>
    <property type="molecule type" value="Genomic_DNA"/>
</dbReference>
<dbReference type="InterPro" id="IPR011990">
    <property type="entry name" value="TPR-like_helical_dom_sf"/>
</dbReference>
<dbReference type="SUPFAM" id="SSF53187">
    <property type="entry name" value="Zn-dependent exopeptidases"/>
    <property type="match status" value="1"/>
</dbReference>
<dbReference type="Proteomes" id="UP000288096">
    <property type="component" value="Unassembled WGS sequence"/>
</dbReference>
<dbReference type="PANTHER" id="PTHR30404:SF0">
    <property type="entry name" value="N-ACETYLMURAMOYL-L-ALANINE AMIDASE AMIC"/>
    <property type="match status" value="1"/>
</dbReference>
<evidence type="ECO:0000256" key="4">
    <source>
        <dbReference type="SAM" id="MobiDB-lite"/>
    </source>
</evidence>
<dbReference type="GO" id="GO:0008745">
    <property type="term" value="F:N-acetylmuramoyl-L-alanine amidase activity"/>
    <property type="evidence" value="ECO:0007669"/>
    <property type="project" value="UniProtKB-EC"/>
</dbReference>
<dbReference type="Gene3D" id="1.25.40.10">
    <property type="entry name" value="Tetratricopeptide repeat domain"/>
    <property type="match status" value="1"/>
</dbReference>
<evidence type="ECO:0000256" key="1">
    <source>
        <dbReference type="ARBA" id="ARBA00001561"/>
    </source>
</evidence>
<dbReference type="OrthoDB" id="9806267at2"/>
<sequence>MLQKKYLIHAFLICAIVGGCVSELRAATAEEQFYQAEISYKKFLKDEKQVRYRDNWLACIRKFQGAYKKSPSGPLAPASLYMAGTLYENLYIRSGKSDDRREALATFRQVIRRFPESQYRVKARKGLDRLSGDKKTEDASAPVHHVRKKSFSKTASRTPQQKTPVRLKRRGALFKKSKAGYKKSARHKASQDIASLIAGEQTPAAPVTSPARAARVDGLRVWSNPNYTRVVVDLSRETRYTHRLLDRDRASKKPQRLYIDFTGSRLGRQMNKIVPINDDLLSGARAGQRTPSSVRVVIDLKSFKTYKIFSLKNPFRTIIDVWGSEAGHTRVARSGPAVRPRTTPAPAPSVMQAAIREEPEVSPHDLARQLALGVRRIVIDPGHGGHDGGAPGYLKGVNEKDIVLRISTRLARKIRKELGCEVIMTRKTDRYLTLEERTAIANTRNADLFISIHCNADKRRKGYGIETYFLNLATDAHAIRVAARENATSRKNISDLQTILNDLMKNAKINESSRLAGYVQKETVGYMKKRYSKIRNKGVKQAPFYVLIGAQMPSILVETSFISHKRECQRLTSGAYQEHLCNGIIRGIRKYIQETNPTAFLKEKSSGRG</sequence>
<protein>
    <recommendedName>
        <fullName evidence="2">N-acetylmuramoyl-L-alanine amidase</fullName>
        <ecNumber evidence="2">3.5.1.28</ecNumber>
    </recommendedName>
</protein>
<evidence type="ECO:0000259" key="5">
    <source>
        <dbReference type="SMART" id="SM00646"/>
    </source>
</evidence>
<proteinExistence type="predicted"/>
<dbReference type="InterPro" id="IPR002508">
    <property type="entry name" value="MurNAc-LAA_cat"/>
</dbReference>
<dbReference type="RefSeq" id="WP_124327812.1">
    <property type="nucleotide sequence ID" value="NZ_BEXT01000001.1"/>
</dbReference>
<dbReference type="Gene3D" id="3.40.630.40">
    <property type="entry name" value="Zn-dependent exopeptidases"/>
    <property type="match status" value="1"/>
</dbReference>
<dbReference type="AlphaFoldDB" id="A0A401FTU2"/>
<dbReference type="EC" id="3.5.1.28" evidence="2"/>
<accession>A0A401FTU2</accession>